<dbReference type="AlphaFoldDB" id="A0A0D7B079"/>
<dbReference type="EMBL" id="KN880736">
    <property type="protein sequence ID" value="KIY62926.1"/>
    <property type="molecule type" value="Genomic_DNA"/>
</dbReference>
<evidence type="ECO:0000313" key="2">
    <source>
        <dbReference type="EMBL" id="KIY62926.1"/>
    </source>
</evidence>
<sequence length="376" mass="42369">MVRLPVKGEYLVFSLDVEQSCSQYLDDEQVAMQVQELVPRTKKYVGCCTTDNAHLLYPMHPGVLYPTEIDLVSVGGTFKYSTESLKILPEMTLPIAPATTNLLQRIALNTLPVLPWGNCYQCTTVHQTVRVVHGEDAKPARGKYALVPRQQVEIAFGYREDDQAWAASLKHGNDNREPEDEGLRPMYERWQAEDDEAPSFTPLDTGGHTNNSGANQAAQKHGNEANAQHSQAHNALSAYLQDLLSRWSETPVIKVNYDLETVPIEEICGNPYEYLEEVKNLQRIFDDRRARVDKARVDAERLNDDLFDRKPPPTQDTGKQRPQTSPTQDTGQQKLSLWGRMRELAHYALRFGFMGRAKITSNGPQSSVRSSQGQRG</sequence>
<feature type="compositionally biased region" description="Basic and acidic residues" evidence="1">
    <location>
        <begin position="302"/>
        <end position="311"/>
    </location>
</feature>
<evidence type="ECO:0000313" key="3">
    <source>
        <dbReference type="Proteomes" id="UP000054007"/>
    </source>
</evidence>
<dbReference type="STRING" id="1314674.A0A0D7B079"/>
<proteinExistence type="predicted"/>
<dbReference type="Proteomes" id="UP000054007">
    <property type="component" value="Unassembled WGS sequence"/>
</dbReference>
<evidence type="ECO:0000256" key="1">
    <source>
        <dbReference type="SAM" id="MobiDB-lite"/>
    </source>
</evidence>
<name>A0A0D7B079_9AGAR</name>
<feature type="region of interest" description="Disordered" evidence="1">
    <location>
        <begin position="302"/>
        <end position="335"/>
    </location>
</feature>
<gene>
    <name evidence="2" type="ORF">CYLTODRAFT_426529</name>
</gene>
<dbReference type="OrthoDB" id="3027639at2759"/>
<reference evidence="2 3" key="1">
    <citation type="journal article" date="2015" name="Fungal Genet. Biol.">
        <title>Evolution of novel wood decay mechanisms in Agaricales revealed by the genome sequences of Fistulina hepatica and Cylindrobasidium torrendii.</title>
        <authorList>
            <person name="Floudas D."/>
            <person name="Held B.W."/>
            <person name="Riley R."/>
            <person name="Nagy L.G."/>
            <person name="Koehler G."/>
            <person name="Ransdell A.S."/>
            <person name="Younus H."/>
            <person name="Chow J."/>
            <person name="Chiniquy J."/>
            <person name="Lipzen A."/>
            <person name="Tritt A."/>
            <person name="Sun H."/>
            <person name="Haridas S."/>
            <person name="LaButti K."/>
            <person name="Ohm R.A."/>
            <person name="Kues U."/>
            <person name="Blanchette R.A."/>
            <person name="Grigoriev I.V."/>
            <person name="Minto R.E."/>
            <person name="Hibbett D.S."/>
        </authorList>
    </citation>
    <scope>NUCLEOTIDE SEQUENCE [LARGE SCALE GENOMIC DNA]</scope>
    <source>
        <strain evidence="2 3">FP15055 ss-10</strain>
    </source>
</reference>
<feature type="region of interest" description="Disordered" evidence="1">
    <location>
        <begin position="197"/>
        <end position="231"/>
    </location>
</feature>
<organism evidence="2 3">
    <name type="scientific">Cylindrobasidium torrendii FP15055 ss-10</name>
    <dbReference type="NCBI Taxonomy" id="1314674"/>
    <lineage>
        <taxon>Eukaryota</taxon>
        <taxon>Fungi</taxon>
        <taxon>Dikarya</taxon>
        <taxon>Basidiomycota</taxon>
        <taxon>Agaricomycotina</taxon>
        <taxon>Agaricomycetes</taxon>
        <taxon>Agaricomycetidae</taxon>
        <taxon>Agaricales</taxon>
        <taxon>Marasmiineae</taxon>
        <taxon>Physalacriaceae</taxon>
        <taxon>Cylindrobasidium</taxon>
    </lineage>
</organism>
<feature type="compositionally biased region" description="Polar residues" evidence="1">
    <location>
        <begin position="207"/>
        <end position="218"/>
    </location>
</feature>
<keyword evidence="3" id="KW-1185">Reference proteome</keyword>
<protein>
    <submittedName>
        <fullName evidence="2">Uncharacterized protein</fullName>
    </submittedName>
</protein>
<accession>A0A0D7B079</accession>
<feature type="compositionally biased region" description="Polar residues" evidence="1">
    <location>
        <begin position="315"/>
        <end position="335"/>
    </location>
</feature>